<keyword evidence="2" id="KW-0963">Cytoplasm</keyword>
<keyword evidence="2" id="KW-0479">Metal-binding</keyword>
<reference evidence="4 5" key="1">
    <citation type="submission" date="2016-04" db="EMBL/GenBank/DDBJ databases">
        <authorList>
            <consortium name="Pathogen Informatics"/>
        </authorList>
    </citation>
    <scope>NUCLEOTIDE SEQUENCE [LARGE SCALE GENOMIC DNA]</scope>
    <source>
        <strain evidence="4 5">H044680328</strain>
    </source>
</reference>
<evidence type="ECO:0000259" key="3">
    <source>
        <dbReference type="PROSITE" id="PS51918"/>
    </source>
</evidence>
<feature type="domain" description="Radical SAM core" evidence="3">
    <location>
        <begin position="27"/>
        <end position="260"/>
    </location>
</feature>
<keyword evidence="2" id="KW-0143">Chaperone</keyword>
<name>A0A157SPU4_9BORD</name>
<dbReference type="AlphaFoldDB" id="A0A157SPU4"/>
<dbReference type="SFLD" id="SFLDF00562">
    <property type="entry name" value="HemN-like__clustered_with_heat"/>
    <property type="match status" value="1"/>
</dbReference>
<dbReference type="GO" id="GO:0004109">
    <property type="term" value="F:coproporphyrinogen oxidase activity"/>
    <property type="evidence" value="ECO:0007669"/>
    <property type="project" value="InterPro"/>
</dbReference>
<keyword evidence="2" id="KW-0411">Iron-sulfur</keyword>
<dbReference type="Pfam" id="PF06969">
    <property type="entry name" value="HemN_C"/>
    <property type="match status" value="1"/>
</dbReference>
<dbReference type="InterPro" id="IPR010723">
    <property type="entry name" value="HemN_C"/>
</dbReference>
<dbReference type="GO" id="GO:0046872">
    <property type="term" value="F:metal ion binding"/>
    <property type="evidence" value="ECO:0007669"/>
    <property type="project" value="UniProtKB-UniRule"/>
</dbReference>
<dbReference type="GO" id="GO:0051539">
    <property type="term" value="F:4 iron, 4 sulfur cluster binding"/>
    <property type="evidence" value="ECO:0007669"/>
    <property type="project" value="UniProtKB-UniRule"/>
</dbReference>
<dbReference type="PATRIC" id="fig|123899.6.peg.3173"/>
<dbReference type="SUPFAM" id="SSF102114">
    <property type="entry name" value="Radical SAM enzymes"/>
    <property type="match status" value="1"/>
</dbReference>
<dbReference type="RefSeq" id="WP_063492241.1">
    <property type="nucleotide sequence ID" value="NZ_CP016340.1"/>
</dbReference>
<dbReference type="OrthoDB" id="9808022at2"/>
<keyword evidence="2" id="KW-0004">4Fe-4S</keyword>
<dbReference type="Pfam" id="PF04055">
    <property type="entry name" value="Radical_SAM"/>
    <property type="match status" value="1"/>
</dbReference>
<dbReference type="STRING" id="123899.SAMEA3906487_03178"/>
<dbReference type="InterPro" id="IPR006638">
    <property type="entry name" value="Elp3/MiaA/NifB-like_rSAM"/>
</dbReference>
<dbReference type="InterPro" id="IPR058240">
    <property type="entry name" value="rSAM_sf"/>
</dbReference>
<dbReference type="SFLD" id="SFLDG01065">
    <property type="entry name" value="anaerobic_coproporphyrinogen-I"/>
    <property type="match status" value="1"/>
</dbReference>
<dbReference type="PANTHER" id="PTHR13932">
    <property type="entry name" value="COPROPORPHYRINIGEN III OXIDASE"/>
    <property type="match status" value="1"/>
</dbReference>
<dbReference type="EMBL" id="LT546645">
    <property type="protein sequence ID" value="SAI72405.1"/>
    <property type="molecule type" value="Genomic_DNA"/>
</dbReference>
<protein>
    <recommendedName>
        <fullName evidence="2">Heme chaperone HemW</fullName>
    </recommendedName>
</protein>
<dbReference type="InterPro" id="IPR007197">
    <property type="entry name" value="rSAM"/>
</dbReference>
<dbReference type="GO" id="GO:0006779">
    <property type="term" value="P:porphyrin-containing compound biosynthetic process"/>
    <property type="evidence" value="ECO:0007669"/>
    <property type="project" value="InterPro"/>
</dbReference>
<gene>
    <name evidence="4" type="primary">hemN_2</name>
    <name evidence="4" type="ORF">SAMEA3906487_03178</name>
</gene>
<dbReference type="NCBIfam" id="TIGR00539">
    <property type="entry name" value="hemN_rel"/>
    <property type="match status" value="1"/>
</dbReference>
<evidence type="ECO:0000313" key="4">
    <source>
        <dbReference type="EMBL" id="SAI72405.1"/>
    </source>
</evidence>
<keyword evidence="2" id="KW-0408">Iron</keyword>
<evidence type="ECO:0000256" key="1">
    <source>
        <dbReference type="ARBA" id="ARBA00006100"/>
    </source>
</evidence>
<dbReference type="KEGG" id="btrm:SAMEA390648703178"/>
<keyword evidence="4" id="KW-0560">Oxidoreductase</keyword>
<dbReference type="GO" id="GO:0005737">
    <property type="term" value="C:cytoplasm"/>
    <property type="evidence" value="ECO:0007669"/>
    <property type="project" value="UniProtKB-SubCell"/>
</dbReference>
<dbReference type="SMART" id="SM00729">
    <property type="entry name" value="Elp3"/>
    <property type="match status" value="1"/>
</dbReference>
<dbReference type="SFLD" id="SFLDS00029">
    <property type="entry name" value="Radical_SAM"/>
    <property type="match status" value="1"/>
</dbReference>
<dbReference type="GeneID" id="56589580"/>
<accession>A0A157SPU4</accession>
<sequence length="407" mass="44039">MALIIPIQPAGAAPAKHPVRVPAGATLTSLPPLSVYVHVPWCVRKCPYCDFNSHASPQQGIPERAYLDALRADLEQSVPLIWGRQVISVFIGGGTPSLLSAAGLDELLAMLRACLNLLPDAEITMEANPGTAEAGRFRDYAASGVNRLSLGIQSFDDAQLKKLGRIHDAAQARAAIEMAQAAVGRVNLDLMFALPGQDLAACLADVNQALAFGTEHLSMYHLTLEPNTVFAKYPPELPDDDSSAQMQDAVEDALAQAGLQRYEVSAYARPGARSRHNANYWEFGDYLGLGPGAHGKLSFHDRILRQARHRNPESWMTRAMAGDGSHVAESVEVQPDALPFEFMLNALRLKDGVAATLFAERTGLSLAAIAHQLEAATARGLLDPDPTRLRATPLGWRFLNDLQEIFL</sequence>
<dbReference type="Proteomes" id="UP000076825">
    <property type="component" value="Chromosome 1"/>
</dbReference>
<keyword evidence="2" id="KW-0949">S-adenosyl-L-methionine</keyword>
<dbReference type="PROSITE" id="PS51918">
    <property type="entry name" value="RADICAL_SAM"/>
    <property type="match status" value="1"/>
</dbReference>
<evidence type="ECO:0000256" key="2">
    <source>
        <dbReference type="RuleBase" id="RU364116"/>
    </source>
</evidence>
<dbReference type="Gene3D" id="3.30.750.200">
    <property type="match status" value="1"/>
</dbReference>
<keyword evidence="2" id="KW-0349">Heme</keyword>
<dbReference type="InterPro" id="IPR004559">
    <property type="entry name" value="HemW-like"/>
</dbReference>
<comment type="function">
    <text evidence="2">Probably acts as a heme chaperone, transferring heme to an unknown acceptor. Binds one molecule of heme per monomer, possibly covalently. Binds 1 [4Fe-4S] cluster. The cluster is coordinated with 3 cysteines and an exchangeable S-adenosyl-L-methionine.</text>
</comment>
<dbReference type="SFLD" id="SFLDF00288">
    <property type="entry name" value="HemN-like__clustered_with_nucl"/>
    <property type="match status" value="1"/>
</dbReference>
<keyword evidence="5" id="KW-1185">Reference proteome</keyword>
<comment type="similarity">
    <text evidence="1">Belongs to the anaerobic coproporphyrinogen-III oxidase family. HemW subfamily.</text>
</comment>
<organism evidence="4 5">
    <name type="scientific">Bordetella trematum</name>
    <dbReference type="NCBI Taxonomy" id="123899"/>
    <lineage>
        <taxon>Bacteria</taxon>
        <taxon>Pseudomonadati</taxon>
        <taxon>Pseudomonadota</taxon>
        <taxon>Betaproteobacteria</taxon>
        <taxon>Burkholderiales</taxon>
        <taxon>Alcaligenaceae</taxon>
        <taxon>Bordetella</taxon>
    </lineage>
</organism>
<dbReference type="CDD" id="cd01335">
    <property type="entry name" value="Radical_SAM"/>
    <property type="match status" value="1"/>
</dbReference>
<dbReference type="InterPro" id="IPR034505">
    <property type="entry name" value="Coproporphyrinogen-III_oxidase"/>
</dbReference>
<dbReference type="PANTHER" id="PTHR13932:SF5">
    <property type="entry name" value="RADICAL S-ADENOSYL METHIONINE DOMAIN-CONTAINING PROTEIN 1, MITOCHONDRIAL"/>
    <property type="match status" value="1"/>
</dbReference>
<proteinExistence type="inferred from homology"/>
<evidence type="ECO:0000313" key="5">
    <source>
        <dbReference type="Proteomes" id="UP000076825"/>
    </source>
</evidence>
<dbReference type="eggNOG" id="COG0635">
    <property type="taxonomic scope" value="Bacteria"/>
</dbReference>
<comment type="subcellular location">
    <subcellularLocation>
        <location evidence="2">Cytoplasm</location>
    </subcellularLocation>
</comment>